<evidence type="ECO:0000256" key="1">
    <source>
        <dbReference type="SAM" id="MobiDB-lite"/>
    </source>
</evidence>
<evidence type="ECO:0000313" key="2">
    <source>
        <dbReference type="EMBL" id="KAF9931145.1"/>
    </source>
</evidence>
<feature type="region of interest" description="Disordered" evidence="1">
    <location>
        <begin position="172"/>
        <end position="197"/>
    </location>
</feature>
<comment type="caution">
    <text evidence="2">The sequence shown here is derived from an EMBL/GenBank/DDBJ whole genome shotgun (WGS) entry which is preliminary data.</text>
</comment>
<sequence length="197" mass="22587">MVVATFALHGTEHLTNYNPCPPKKPTGFRFQFRDATEDTKEQWEDFTDNLKERLDDPDTFKRLGLRHPTETDDKEGSQTQQVDLNKVWEWYSKHLVASGKATLLGKKVGRSGVKPQAEVSLQHIIRSCAKLKERAKRVCQKLPQVDYLTLEDIRTVEQQLWDRIERYNDGAKTPLQTIDSMPETSAGRSMGSMETAH</sequence>
<dbReference type="EMBL" id="JAAAHW010010074">
    <property type="protein sequence ID" value="KAF9931145.1"/>
    <property type="molecule type" value="Genomic_DNA"/>
</dbReference>
<protein>
    <submittedName>
        <fullName evidence="2">Uncharacterized protein</fullName>
    </submittedName>
</protein>
<reference evidence="2" key="1">
    <citation type="journal article" date="2020" name="Fungal Divers.">
        <title>Resolving the Mortierellaceae phylogeny through synthesis of multi-gene phylogenetics and phylogenomics.</title>
        <authorList>
            <person name="Vandepol N."/>
            <person name="Liber J."/>
            <person name="Desiro A."/>
            <person name="Na H."/>
            <person name="Kennedy M."/>
            <person name="Barry K."/>
            <person name="Grigoriev I.V."/>
            <person name="Miller A.N."/>
            <person name="O'Donnell K."/>
            <person name="Stajich J.E."/>
            <person name="Bonito G."/>
        </authorList>
    </citation>
    <scope>NUCLEOTIDE SEQUENCE</scope>
    <source>
        <strain evidence="2">MES-2147</strain>
    </source>
</reference>
<gene>
    <name evidence="2" type="ORF">BGZ65_005032</name>
</gene>
<organism evidence="2 3">
    <name type="scientific">Modicella reniformis</name>
    <dbReference type="NCBI Taxonomy" id="1440133"/>
    <lineage>
        <taxon>Eukaryota</taxon>
        <taxon>Fungi</taxon>
        <taxon>Fungi incertae sedis</taxon>
        <taxon>Mucoromycota</taxon>
        <taxon>Mortierellomycotina</taxon>
        <taxon>Mortierellomycetes</taxon>
        <taxon>Mortierellales</taxon>
        <taxon>Mortierellaceae</taxon>
        <taxon>Modicella</taxon>
    </lineage>
</organism>
<feature type="compositionally biased region" description="Polar residues" evidence="1">
    <location>
        <begin position="174"/>
        <end position="187"/>
    </location>
</feature>
<name>A0A9P6IKT1_9FUNG</name>
<dbReference type="OrthoDB" id="2411210at2759"/>
<dbReference type="AlphaFoldDB" id="A0A9P6IKT1"/>
<accession>A0A9P6IKT1</accession>
<evidence type="ECO:0000313" key="3">
    <source>
        <dbReference type="Proteomes" id="UP000749646"/>
    </source>
</evidence>
<keyword evidence="3" id="KW-1185">Reference proteome</keyword>
<proteinExistence type="predicted"/>
<dbReference type="Proteomes" id="UP000749646">
    <property type="component" value="Unassembled WGS sequence"/>
</dbReference>